<dbReference type="EMBL" id="QXDC01000003">
    <property type="protein sequence ID" value="RIA44037.1"/>
    <property type="molecule type" value="Genomic_DNA"/>
</dbReference>
<dbReference type="OrthoDB" id="7594027at2"/>
<dbReference type="RefSeq" id="WP_119035803.1">
    <property type="nucleotide sequence ID" value="NZ_QXDC01000003.1"/>
</dbReference>
<accession>A0A397PA31</accession>
<proteinExistence type="predicted"/>
<comment type="caution">
    <text evidence="2">The sequence shown here is derived from an EMBL/GenBank/DDBJ whole genome shotgun (WGS) entry which is preliminary data.</text>
</comment>
<keyword evidence="1" id="KW-0732">Signal</keyword>
<feature type="chain" id="PRO_5017481524" description="F5/8 type C domain-containing protein" evidence="1">
    <location>
        <begin position="25"/>
        <end position="256"/>
    </location>
</feature>
<sequence length="256" mass="27008">MARILILAPTAIAAITASRGSAIANLLTPDPKEVWADSASGSAATIDIDLGTSRAIDTVFLGYARAPAAAASWTISGGAASYTDSVIKPAGALRVPDRVGAAPTVSHALWHGTAANVRYIRLALTQPAGQPALMAGVVMAGQAFVPSFDKEWGAGRRIIDTGTKTSLPGGGFGTVEGARKGGYSWTLGDLTTAEVDALYDLALDRGETRPVLVVEDPAASTGLRNRIHYGTFDRFRSFERRDPKRSRWELGIEQWV</sequence>
<dbReference type="Proteomes" id="UP000266568">
    <property type="component" value="Unassembled WGS sequence"/>
</dbReference>
<organism evidence="2 3">
    <name type="scientific">Hephaestia caeni</name>
    <dbReference type="NCBI Taxonomy" id="645617"/>
    <lineage>
        <taxon>Bacteria</taxon>
        <taxon>Pseudomonadati</taxon>
        <taxon>Pseudomonadota</taxon>
        <taxon>Alphaproteobacteria</taxon>
        <taxon>Sphingomonadales</taxon>
        <taxon>Sphingomonadaceae</taxon>
        <taxon>Hephaestia</taxon>
    </lineage>
</organism>
<evidence type="ECO:0008006" key="4">
    <source>
        <dbReference type="Google" id="ProtNLM"/>
    </source>
</evidence>
<dbReference type="AlphaFoldDB" id="A0A397PA31"/>
<evidence type="ECO:0000313" key="2">
    <source>
        <dbReference type="EMBL" id="RIA44037.1"/>
    </source>
</evidence>
<gene>
    <name evidence="2" type="ORF">DFR49_2273</name>
</gene>
<reference evidence="2 3" key="1">
    <citation type="submission" date="2018-08" db="EMBL/GenBank/DDBJ databases">
        <title>Genomic Encyclopedia of Type Strains, Phase IV (KMG-IV): sequencing the most valuable type-strain genomes for metagenomic binning, comparative biology and taxonomic classification.</title>
        <authorList>
            <person name="Goeker M."/>
        </authorList>
    </citation>
    <scope>NUCLEOTIDE SEQUENCE [LARGE SCALE GENOMIC DNA]</scope>
    <source>
        <strain evidence="2 3">DSM 25527</strain>
    </source>
</reference>
<evidence type="ECO:0000313" key="3">
    <source>
        <dbReference type="Proteomes" id="UP000266568"/>
    </source>
</evidence>
<protein>
    <recommendedName>
        <fullName evidence="4">F5/8 type C domain-containing protein</fullName>
    </recommendedName>
</protein>
<feature type="signal peptide" evidence="1">
    <location>
        <begin position="1"/>
        <end position="24"/>
    </location>
</feature>
<keyword evidence="3" id="KW-1185">Reference proteome</keyword>
<name>A0A397PA31_9SPHN</name>
<evidence type="ECO:0000256" key="1">
    <source>
        <dbReference type="SAM" id="SignalP"/>
    </source>
</evidence>